<name>A0A251TTS1_HELAN</name>
<reference evidence="2" key="2">
    <citation type="submission" date="2017-02" db="EMBL/GenBank/DDBJ databases">
        <title>Sunflower complete genome.</title>
        <authorList>
            <person name="Langlade N."/>
            <person name="Munos S."/>
        </authorList>
    </citation>
    <scope>NUCLEOTIDE SEQUENCE [LARGE SCALE GENOMIC DNA]</scope>
    <source>
        <tissue evidence="2">Leaves</tissue>
    </source>
</reference>
<dbReference type="EMBL" id="CM007898">
    <property type="protein sequence ID" value="OTG14525.1"/>
    <property type="molecule type" value="Genomic_DNA"/>
</dbReference>
<accession>A0A251TTS1</accession>
<dbReference type="PANTHER" id="PTHR38353">
    <property type="entry name" value="TROPOMYOSIN"/>
    <property type="match status" value="1"/>
</dbReference>
<proteinExistence type="predicted"/>
<gene>
    <name evidence="2" type="ORF">HannXRQ_Chr09g0250421</name>
    <name evidence="1" type="ORF">HanXRQr2_Chr09g0377551</name>
</gene>
<dbReference type="EMBL" id="MNCJ02000324">
    <property type="protein sequence ID" value="KAF5789971.1"/>
    <property type="molecule type" value="Genomic_DNA"/>
</dbReference>
<evidence type="ECO:0000313" key="3">
    <source>
        <dbReference type="Proteomes" id="UP000215914"/>
    </source>
</evidence>
<keyword evidence="3" id="KW-1185">Reference proteome</keyword>
<organism evidence="2 3">
    <name type="scientific">Helianthus annuus</name>
    <name type="common">Common sunflower</name>
    <dbReference type="NCBI Taxonomy" id="4232"/>
    <lineage>
        <taxon>Eukaryota</taxon>
        <taxon>Viridiplantae</taxon>
        <taxon>Streptophyta</taxon>
        <taxon>Embryophyta</taxon>
        <taxon>Tracheophyta</taxon>
        <taxon>Spermatophyta</taxon>
        <taxon>Magnoliopsida</taxon>
        <taxon>eudicotyledons</taxon>
        <taxon>Gunneridae</taxon>
        <taxon>Pentapetalae</taxon>
        <taxon>asterids</taxon>
        <taxon>campanulids</taxon>
        <taxon>Asterales</taxon>
        <taxon>Asteraceae</taxon>
        <taxon>Asteroideae</taxon>
        <taxon>Heliantheae alliance</taxon>
        <taxon>Heliantheae</taxon>
        <taxon>Helianthus</taxon>
    </lineage>
</organism>
<evidence type="ECO:0000313" key="2">
    <source>
        <dbReference type="EMBL" id="OTG14525.1"/>
    </source>
</evidence>
<dbReference type="InParanoid" id="A0A251TTS1"/>
<dbReference type="PANTHER" id="PTHR38353:SF2">
    <property type="entry name" value="TROPOMYOSIN"/>
    <property type="match status" value="1"/>
</dbReference>
<protein>
    <submittedName>
        <fullName evidence="2">Uncharacterized protein</fullName>
    </submittedName>
</protein>
<evidence type="ECO:0000313" key="1">
    <source>
        <dbReference type="EMBL" id="KAF5789971.1"/>
    </source>
</evidence>
<reference evidence="1 3" key="1">
    <citation type="journal article" date="2017" name="Nature">
        <title>The sunflower genome provides insights into oil metabolism, flowering and Asterid evolution.</title>
        <authorList>
            <person name="Badouin H."/>
            <person name="Gouzy J."/>
            <person name="Grassa C.J."/>
            <person name="Murat F."/>
            <person name="Staton S.E."/>
            <person name="Cottret L."/>
            <person name="Lelandais-Briere C."/>
            <person name="Owens G.L."/>
            <person name="Carrere S."/>
            <person name="Mayjonade B."/>
            <person name="Legrand L."/>
            <person name="Gill N."/>
            <person name="Kane N.C."/>
            <person name="Bowers J.E."/>
            <person name="Hubner S."/>
            <person name="Bellec A."/>
            <person name="Berard A."/>
            <person name="Berges H."/>
            <person name="Blanchet N."/>
            <person name="Boniface M.C."/>
            <person name="Brunel D."/>
            <person name="Catrice O."/>
            <person name="Chaidir N."/>
            <person name="Claudel C."/>
            <person name="Donnadieu C."/>
            <person name="Faraut T."/>
            <person name="Fievet G."/>
            <person name="Helmstetter N."/>
            <person name="King M."/>
            <person name="Knapp S.J."/>
            <person name="Lai Z."/>
            <person name="Le Paslier M.C."/>
            <person name="Lippi Y."/>
            <person name="Lorenzon L."/>
            <person name="Mandel J.R."/>
            <person name="Marage G."/>
            <person name="Marchand G."/>
            <person name="Marquand E."/>
            <person name="Bret-Mestries E."/>
            <person name="Morien E."/>
            <person name="Nambeesan S."/>
            <person name="Nguyen T."/>
            <person name="Pegot-Espagnet P."/>
            <person name="Pouilly N."/>
            <person name="Raftis F."/>
            <person name="Sallet E."/>
            <person name="Schiex T."/>
            <person name="Thomas J."/>
            <person name="Vandecasteele C."/>
            <person name="Vares D."/>
            <person name="Vear F."/>
            <person name="Vautrin S."/>
            <person name="Crespi M."/>
            <person name="Mangin B."/>
            <person name="Burke J.M."/>
            <person name="Salse J."/>
            <person name="Munos S."/>
            <person name="Vincourt P."/>
            <person name="Rieseberg L.H."/>
            <person name="Langlade N.B."/>
        </authorList>
    </citation>
    <scope>NUCLEOTIDE SEQUENCE [LARGE SCALE GENOMIC DNA]</scope>
    <source>
        <strain evidence="3">cv. SF193</strain>
        <tissue evidence="1">Leaves</tissue>
    </source>
</reference>
<reference evidence="1" key="3">
    <citation type="submission" date="2020-06" db="EMBL/GenBank/DDBJ databases">
        <title>Helianthus annuus Genome sequencing and assembly Release 2.</title>
        <authorList>
            <person name="Gouzy J."/>
            <person name="Langlade N."/>
            <person name="Munos S."/>
        </authorList>
    </citation>
    <scope>NUCLEOTIDE SEQUENCE</scope>
    <source>
        <tissue evidence="1">Leaves</tissue>
    </source>
</reference>
<sequence>MYSRVEVMVTRMCTEVIVGATLIGDRRSCFSYFMNAKAIWWKLCTWLNVPGVASCHSVKDLCHSVKDLMLKLELQDLKKRKKAIRSNNHWRNSSVKWTPKLRDMPNEALEEEFRALMSDKYGETEYQESMQSQIDIIKRELNLLRERFW</sequence>
<dbReference type="AlphaFoldDB" id="A0A251TTS1"/>
<dbReference type="Proteomes" id="UP000215914">
    <property type="component" value="Chromosome 9"/>
</dbReference>
<dbReference type="Gramene" id="mRNA:HanXRQr2_Chr09g0377551">
    <property type="protein sequence ID" value="mRNA:HanXRQr2_Chr09g0377551"/>
    <property type="gene ID" value="HanXRQr2_Chr09g0377551"/>
</dbReference>